<gene>
    <name evidence="7" type="ORF">RM543_12955</name>
</gene>
<dbReference type="Pfam" id="PF00933">
    <property type="entry name" value="Glyco_hydro_3"/>
    <property type="match status" value="1"/>
</dbReference>
<dbReference type="PANTHER" id="PTHR30480">
    <property type="entry name" value="BETA-HEXOSAMINIDASE-RELATED"/>
    <property type="match status" value="1"/>
</dbReference>
<evidence type="ECO:0000256" key="5">
    <source>
        <dbReference type="ARBA" id="ARBA00023295"/>
    </source>
</evidence>
<dbReference type="InterPro" id="IPR036962">
    <property type="entry name" value="Glyco_hydro_3_N_sf"/>
</dbReference>
<evidence type="ECO:0000256" key="4">
    <source>
        <dbReference type="ARBA" id="ARBA00022801"/>
    </source>
</evidence>
<dbReference type="InterPro" id="IPR001764">
    <property type="entry name" value="Glyco_hydro_3_N"/>
</dbReference>
<dbReference type="SUPFAM" id="SSF51445">
    <property type="entry name" value="(Trans)glycosidases"/>
    <property type="match status" value="1"/>
</dbReference>
<comment type="catalytic activity">
    <reaction evidence="1">
        <text>Hydrolysis of terminal non-reducing N-acetyl-D-hexosamine residues in N-acetyl-beta-D-hexosaminides.</text>
        <dbReference type="EC" id="3.2.1.52"/>
    </reaction>
</comment>
<dbReference type="Proteomes" id="UP001265259">
    <property type="component" value="Unassembled WGS sequence"/>
</dbReference>
<evidence type="ECO:0000313" key="8">
    <source>
        <dbReference type="Proteomes" id="UP001265259"/>
    </source>
</evidence>
<dbReference type="RefSeq" id="WP_311692300.1">
    <property type="nucleotide sequence ID" value="NZ_JAVRHL010000003.1"/>
</dbReference>
<evidence type="ECO:0000313" key="7">
    <source>
        <dbReference type="EMBL" id="MDT0683598.1"/>
    </source>
</evidence>
<protein>
    <recommendedName>
        <fullName evidence="3">beta-N-acetylhexosaminidase</fullName>
        <ecNumber evidence="3">3.2.1.52</ecNumber>
    </recommendedName>
</protein>
<reference evidence="7 8" key="1">
    <citation type="submission" date="2023-09" db="EMBL/GenBank/DDBJ databases">
        <authorList>
            <person name="Rey-Velasco X."/>
        </authorList>
    </citation>
    <scope>NUCLEOTIDE SEQUENCE [LARGE SCALE GENOMIC DNA]</scope>
    <source>
        <strain evidence="7 8">F158</strain>
    </source>
</reference>
<comment type="caution">
    <text evidence="7">The sequence shown here is derived from an EMBL/GenBank/DDBJ whole genome shotgun (WGS) entry which is preliminary data.</text>
</comment>
<organism evidence="7 8">
    <name type="scientific">Tropicimonas omnivorans</name>
    <dbReference type="NCBI Taxonomy" id="3075590"/>
    <lineage>
        <taxon>Bacteria</taxon>
        <taxon>Pseudomonadati</taxon>
        <taxon>Pseudomonadota</taxon>
        <taxon>Alphaproteobacteria</taxon>
        <taxon>Rhodobacterales</taxon>
        <taxon>Roseobacteraceae</taxon>
        <taxon>Tropicimonas</taxon>
    </lineage>
</organism>
<comment type="similarity">
    <text evidence="2">Belongs to the glycosyl hydrolase 3 family.</text>
</comment>
<proteinExistence type="inferred from homology"/>
<accession>A0ABU3DIQ7</accession>
<feature type="domain" description="Glycoside hydrolase family 3 N-terminal" evidence="6">
    <location>
        <begin position="31"/>
        <end position="289"/>
    </location>
</feature>
<dbReference type="GO" id="GO:0016787">
    <property type="term" value="F:hydrolase activity"/>
    <property type="evidence" value="ECO:0007669"/>
    <property type="project" value="UniProtKB-KW"/>
</dbReference>
<dbReference type="EC" id="3.2.1.52" evidence="3"/>
<evidence type="ECO:0000256" key="1">
    <source>
        <dbReference type="ARBA" id="ARBA00001231"/>
    </source>
</evidence>
<keyword evidence="4 7" id="KW-0378">Hydrolase</keyword>
<name>A0ABU3DIQ7_9RHOB</name>
<dbReference type="InterPro" id="IPR050226">
    <property type="entry name" value="NagZ_Beta-hexosaminidase"/>
</dbReference>
<evidence type="ECO:0000259" key="6">
    <source>
        <dbReference type="Pfam" id="PF00933"/>
    </source>
</evidence>
<keyword evidence="5" id="KW-0326">Glycosidase</keyword>
<evidence type="ECO:0000256" key="2">
    <source>
        <dbReference type="ARBA" id="ARBA00005336"/>
    </source>
</evidence>
<dbReference type="InterPro" id="IPR017853">
    <property type="entry name" value="GH"/>
</dbReference>
<dbReference type="Gene3D" id="3.20.20.300">
    <property type="entry name" value="Glycoside hydrolase, family 3, N-terminal domain"/>
    <property type="match status" value="1"/>
</dbReference>
<evidence type="ECO:0000256" key="3">
    <source>
        <dbReference type="ARBA" id="ARBA00012663"/>
    </source>
</evidence>
<sequence length="335" mass="35543">MSETGATILGCAGQQLSKAEAAFFREAAPWGFILFSRNVGDAEQLRALCGDLREAVGREAPILIDQEGGRVHRLAPPLGRAWPAPLDHAEAASDAARALFLRYRLIAAELRDVGIDANCAPMADVAEEATHLFLKNRCYGVEPGVVARRARAVAEGLMAGGVLPVLKHVPGHGRARADSHLELPVVRASKDELEARDFAAFRPLGDLPLAMTAHIVYSAFDADRPATTSPRMIRHIRDGIGIEGLLMTDDISMQALHGPMVARAEDSIAAGCDVVLHCNGEMAEMEQVVAGSGTLWGAAARRADAAIAARRAPEDLDIAEAEEELRALGGMAGDG</sequence>
<keyword evidence="8" id="KW-1185">Reference proteome</keyword>
<dbReference type="EMBL" id="JAVRHL010000003">
    <property type="protein sequence ID" value="MDT0683598.1"/>
    <property type="molecule type" value="Genomic_DNA"/>
</dbReference>
<dbReference type="PANTHER" id="PTHR30480:SF13">
    <property type="entry name" value="BETA-HEXOSAMINIDASE"/>
    <property type="match status" value="1"/>
</dbReference>